<evidence type="ECO:0000256" key="1">
    <source>
        <dbReference type="ARBA" id="ARBA00022676"/>
    </source>
</evidence>
<accession>A0AAN0SE68</accession>
<dbReference type="SUPFAM" id="SSF53756">
    <property type="entry name" value="UDP-Glycosyltransferase/glycogen phosphorylase"/>
    <property type="match status" value="1"/>
</dbReference>
<dbReference type="PANTHER" id="PTHR30160:SF15">
    <property type="entry name" value="GLYCOSYLTRANSFERASE HI_0523-RELATED"/>
    <property type="match status" value="1"/>
</dbReference>
<sequence length="353" mass="40045">MRVIISKLQRFRDIARRYFGVLLFDQKKESDFDPEHAKTILFIRNDAKLGDAIVSSGVISKIRRYRPDINIIILTTPSLDTLFKKHFSVDRVVHLSKRPSYREIRFVSEEVGSVDIVVSLNLDMKMKDIYLLNKLDSKIVIGVDRLLKIVNFNISKDIQQLHYAEKFDYITKLLGISGPREKYQVPVLSDSVAKMESFLTTNGIKDFILLNPFGSGNERKLRSESIAAIVDVVLNLDKSLKVVVLTAPDTKGQFQSMRLTNDRVFHFTDSESIYDAIAAVQAAKLIISVDTSIVHIASGLHKPQVAIYSDDTVNFSNWHPNSDVAEVIVAHGEVNNFEYNELAQKTKLCIERT</sequence>
<dbReference type="RefSeq" id="WP_043009525.1">
    <property type="nucleotide sequence ID" value="NZ_CP009617.1"/>
</dbReference>
<dbReference type="EMBL" id="CP009617">
    <property type="protein sequence ID" value="AIW20326.1"/>
    <property type="molecule type" value="Genomic_DNA"/>
</dbReference>
<gene>
    <name evidence="3" type="ORF">IX92_15355</name>
</gene>
<dbReference type="Gene3D" id="3.40.50.2000">
    <property type="entry name" value="Glycogen Phosphorylase B"/>
    <property type="match status" value="2"/>
</dbReference>
<evidence type="ECO:0000313" key="4">
    <source>
        <dbReference type="Proteomes" id="UP000030081"/>
    </source>
</evidence>
<keyword evidence="4" id="KW-1185">Reference proteome</keyword>
<dbReference type="InterPro" id="IPR002201">
    <property type="entry name" value="Glyco_trans_9"/>
</dbReference>
<protein>
    <submittedName>
        <fullName evidence="3">Heptosyltransferase</fullName>
    </submittedName>
</protein>
<proteinExistence type="predicted"/>
<dbReference type="GO" id="GO:0005829">
    <property type="term" value="C:cytosol"/>
    <property type="evidence" value="ECO:0007669"/>
    <property type="project" value="TreeGrafter"/>
</dbReference>
<dbReference type="KEGG" id="vcy:IX92_15355"/>
<organism evidence="3 4">
    <name type="scientific">Vibrio coralliilyticus</name>
    <dbReference type="NCBI Taxonomy" id="190893"/>
    <lineage>
        <taxon>Bacteria</taxon>
        <taxon>Pseudomonadati</taxon>
        <taxon>Pseudomonadota</taxon>
        <taxon>Gammaproteobacteria</taxon>
        <taxon>Vibrionales</taxon>
        <taxon>Vibrionaceae</taxon>
        <taxon>Vibrio</taxon>
    </lineage>
</organism>
<keyword evidence="2" id="KW-0808">Transferase</keyword>
<evidence type="ECO:0000313" key="3">
    <source>
        <dbReference type="EMBL" id="AIW20326.1"/>
    </source>
</evidence>
<evidence type="ECO:0000256" key="2">
    <source>
        <dbReference type="ARBA" id="ARBA00022679"/>
    </source>
</evidence>
<dbReference type="InterPro" id="IPR051199">
    <property type="entry name" value="LPS_LOS_Heptosyltrfase"/>
</dbReference>
<dbReference type="GO" id="GO:0008713">
    <property type="term" value="F:ADP-heptose-lipopolysaccharide heptosyltransferase activity"/>
    <property type="evidence" value="ECO:0007669"/>
    <property type="project" value="TreeGrafter"/>
</dbReference>
<dbReference type="PANTHER" id="PTHR30160">
    <property type="entry name" value="TETRAACYLDISACCHARIDE 4'-KINASE-RELATED"/>
    <property type="match status" value="1"/>
</dbReference>
<dbReference type="Proteomes" id="UP000030081">
    <property type="component" value="Chromosome 1"/>
</dbReference>
<dbReference type="GO" id="GO:0009244">
    <property type="term" value="P:lipopolysaccharide core region biosynthetic process"/>
    <property type="evidence" value="ECO:0007669"/>
    <property type="project" value="TreeGrafter"/>
</dbReference>
<keyword evidence="1" id="KW-0328">Glycosyltransferase</keyword>
<dbReference type="Pfam" id="PF01075">
    <property type="entry name" value="Glyco_transf_9"/>
    <property type="match status" value="1"/>
</dbReference>
<reference evidence="3 4" key="1">
    <citation type="submission" date="2014-10" db="EMBL/GenBank/DDBJ databases">
        <title>The Complete Genome Sequence for the Shellfish Pathogen Vibrio coralliilyticus RE98 Isolated from a Shellfish Hatchery.</title>
        <authorList>
            <person name="Richards G.P."/>
            <person name="Bono J.L."/>
            <person name="Watson M.A."/>
            <person name="Needleman D.S."/>
        </authorList>
    </citation>
    <scope>NUCLEOTIDE SEQUENCE [LARGE SCALE GENOMIC DNA]</scope>
    <source>
        <strain evidence="3 4">RE98</strain>
    </source>
</reference>
<dbReference type="AlphaFoldDB" id="A0AAN0SE68"/>
<name>A0AAN0SE68_9VIBR</name>